<feature type="compositionally biased region" description="Basic and acidic residues" evidence="1">
    <location>
        <begin position="415"/>
        <end position="425"/>
    </location>
</feature>
<gene>
    <name evidence="2" type="ORF">K458DRAFT_484006</name>
</gene>
<organism evidence="2 3">
    <name type="scientific">Lentithecium fluviatile CBS 122367</name>
    <dbReference type="NCBI Taxonomy" id="1168545"/>
    <lineage>
        <taxon>Eukaryota</taxon>
        <taxon>Fungi</taxon>
        <taxon>Dikarya</taxon>
        <taxon>Ascomycota</taxon>
        <taxon>Pezizomycotina</taxon>
        <taxon>Dothideomycetes</taxon>
        <taxon>Pleosporomycetidae</taxon>
        <taxon>Pleosporales</taxon>
        <taxon>Massarineae</taxon>
        <taxon>Lentitheciaceae</taxon>
        <taxon>Lentithecium</taxon>
    </lineage>
</organism>
<accession>A0A6G1JFK4</accession>
<evidence type="ECO:0000256" key="1">
    <source>
        <dbReference type="SAM" id="MobiDB-lite"/>
    </source>
</evidence>
<feature type="region of interest" description="Disordered" evidence="1">
    <location>
        <begin position="380"/>
        <end position="426"/>
    </location>
</feature>
<protein>
    <submittedName>
        <fullName evidence="2">Uncharacterized protein</fullName>
    </submittedName>
</protein>
<reference evidence="2" key="1">
    <citation type="journal article" date="2020" name="Stud. Mycol.">
        <title>101 Dothideomycetes genomes: a test case for predicting lifestyles and emergence of pathogens.</title>
        <authorList>
            <person name="Haridas S."/>
            <person name="Albert R."/>
            <person name="Binder M."/>
            <person name="Bloem J."/>
            <person name="Labutti K."/>
            <person name="Salamov A."/>
            <person name="Andreopoulos B."/>
            <person name="Baker S."/>
            <person name="Barry K."/>
            <person name="Bills G."/>
            <person name="Bluhm B."/>
            <person name="Cannon C."/>
            <person name="Castanera R."/>
            <person name="Culley D."/>
            <person name="Daum C."/>
            <person name="Ezra D."/>
            <person name="Gonzalez J."/>
            <person name="Henrissat B."/>
            <person name="Kuo A."/>
            <person name="Liang C."/>
            <person name="Lipzen A."/>
            <person name="Lutzoni F."/>
            <person name="Magnuson J."/>
            <person name="Mondo S."/>
            <person name="Nolan M."/>
            <person name="Ohm R."/>
            <person name="Pangilinan J."/>
            <person name="Park H.-J."/>
            <person name="Ramirez L."/>
            <person name="Alfaro M."/>
            <person name="Sun H."/>
            <person name="Tritt A."/>
            <person name="Yoshinaga Y."/>
            <person name="Zwiers L.-H."/>
            <person name="Turgeon B."/>
            <person name="Goodwin S."/>
            <person name="Spatafora J."/>
            <person name="Crous P."/>
            <person name="Grigoriev I."/>
        </authorList>
    </citation>
    <scope>NUCLEOTIDE SEQUENCE</scope>
    <source>
        <strain evidence="2">CBS 122367</strain>
    </source>
</reference>
<name>A0A6G1JFK4_9PLEO</name>
<evidence type="ECO:0000313" key="2">
    <source>
        <dbReference type="EMBL" id="KAF2689218.1"/>
    </source>
</evidence>
<feature type="compositionally biased region" description="Polar residues" evidence="1">
    <location>
        <begin position="400"/>
        <end position="414"/>
    </location>
</feature>
<dbReference type="AlphaFoldDB" id="A0A6G1JFK4"/>
<proteinExistence type="predicted"/>
<feature type="region of interest" description="Disordered" evidence="1">
    <location>
        <begin position="256"/>
        <end position="275"/>
    </location>
</feature>
<sequence length="487" mass="54370">MDRELEQNSSIEPDQLPVVADGQNADLSPATNLNKAGTGRNEKIDAKWISTQAQTIEVLAKDPGHHSILFVQKLMRFTGTSSTSVTRLHNLSNTCNDVAQDVLFLATENQQIFSRRCKKLRDSLGKLKRNIAWNFHMQDDARKFRQDSLGTLSVLNFLLSLFSDNRLELKCHVTKLHEAVENLKEDTTSSVLELDQSLKAHSKGTGEQVTFVPLLCQKIGNEANDERPVTSENVEAIINNSLQVGAAYASKNDVNCVPSSDEPEDNLETDATQNSFGPLELNLDRQLEIAESVSDHLGQLIDEELDTEQRYTVSEANCCLSCVAQSRLCYLDLAIYPDHETICDELLRPTDPLEEDSIWNFVDDCSERWGPEVVIEESLDSRTMSSSVSSRVSAEDEENYNGTESPEQPTNRSDNQGDHTEHTQDEQWYNEEAQRQQRMKKLGGVFFASFHDGNPPCCGGHHAGSPVLLDFSNPTRSLVILNVTKAV</sequence>
<keyword evidence="3" id="KW-1185">Reference proteome</keyword>
<dbReference type="EMBL" id="MU005572">
    <property type="protein sequence ID" value="KAF2689218.1"/>
    <property type="molecule type" value="Genomic_DNA"/>
</dbReference>
<evidence type="ECO:0000313" key="3">
    <source>
        <dbReference type="Proteomes" id="UP000799291"/>
    </source>
</evidence>
<feature type="compositionally biased region" description="Low complexity" evidence="1">
    <location>
        <begin position="381"/>
        <end position="392"/>
    </location>
</feature>
<feature type="region of interest" description="Disordered" evidence="1">
    <location>
        <begin position="1"/>
        <end position="38"/>
    </location>
</feature>
<dbReference type="Proteomes" id="UP000799291">
    <property type="component" value="Unassembled WGS sequence"/>
</dbReference>
<feature type="compositionally biased region" description="Polar residues" evidence="1">
    <location>
        <begin position="25"/>
        <end position="35"/>
    </location>
</feature>